<organism evidence="7 8">
    <name type="scientific">Guptibacillus hwajinpoensis</name>
    <dbReference type="NCBI Taxonomy" id="208199"/>
    <lineage>
        <taxon>Bacteria</taxon>
        <taxon>Bacillati</taxon>
        <taxon>Bacillota</taxon>
        <taxon>Bacilli</taxon>
        <taxon>Bacillales</taxon>
        <taxon>Guptibacillaceae</taxon>
        <taxon>Guptibacillus</taxon>
    </lineage>
</organism>
<evidence type="ECO:0000256" key="2">
    <source>
        <dbReference type="ARBA" id="ARBA00022475"/>
    </source>
</evidence>
<dbReference type="GO" id="GO:0005886">
    <property type="term" value="C:plasma membrane"/>
    <property type="evidence" value="ECO:0007669"/>
    <property type="project" value="UniProtKB-SubCell"/>
</dbReference>
<feature type="transmembrane region" description="Helical" evidence="6">
    <location>
        <begin position="138"/>
        <end position="161"/>
    </location>
</feature>
<proteinExistence type="predicted"/>
<evidence type="ECO:0000256" key="5">
    <source>
        <dbReference type="ARBA" id="ARBA00023136"/>
    </source>
</evidence>
<sequence length="190" mass="20444">MYKKMAAVFFGSILVGFGINGFLVPNQLIDGGMIGIGLIIKYIWGYQTGLTIICLSIPLYIIAFVYFRPYFYNSLHGLLLSSFFIDVLSPLRHTFSLSILPSAILGGLFVGSGIGLMLKFDTSTGGTDLLAQFISRVLSLNVGMIIFLIDGFVIIIGSKTIGLNATLYSAVTIFAVGIATGLLTLHKQTA</sequence>
<name>A0A0J6FP23_9BACL</name>
<evidence type="ECO:0000256" key="1">
    <source>
        <dbReference type="ARBA" id="ARBA00004651"/>
    </source>
</evidence>
<dbReference type="PANTHER" id="PTHR33545:SF5">
    <property type="entry name" value="UPF0750 MEMBRANE PROTEIN YITT"/>
    <property type="match status" value="1"/>
</dbReference>
<dbReference type="AlphaFoldDB" id="A0A0J6FP23"/>
<evidence type="ECO:0000313" key="7">
    <source>
        <dbReference type="EMBL" id="KMM36112.1"/>
    </source>
</evidence>
<dbReference type="OrthoDB" id="2602718at2"/>
<keyword evidence="5 6" id="KW-0472">Membrane</keyword>
<keyword evidence="4 6" id="KW-1133">Transmembrane helix</keyword>
<dbReference type="Proteomes" id="UP000035996">
    <property type="component" value="Unassembled WGS sequence"/>
</dbReference>
<keyword evidence="2" id="KW-1003">Cell membrane</keyword>
<keyword evidence="8" id="KW-1185">Reference proteome</keyword>
<feature type="transmembrane region" description="Helical" evidence="6">
    <location>
        <begin position="45"/>
        <end position="67"/>
    </location>
</feature>
<comment type="caution">
    <text evidence="7">The sequence shown here is derived from an EMBL/GenBank/DDBJ whole genome shotgun (WGS) entry which is preliminary data.</text>
</comment>
<dbReference type="Pfam" id="PF02588">
    <property type="entry name" value="YitT_membrane"/>
    <property type="match status" value="1"/>
</dbReference>
<keyword evidence="3 6" id="KW-0812">Transmembrane</keyword>
<gene>
    <name evidence="7" type="ORF">AB986_18415</name>
</gene>
<protein>
    <recommendedName>
        <fullName evidence="9">YitT family protein</fullName>
    </recommendedName>
</protein>
<evidence type="ECO:0008006" key="9">
    <source>
        <dbReference type="Google" id="ProtNLM"/>
    </source>
</evidence>
<evidence type="ECO:0000256" key="6">
    <source>
        <dbReference type="SAM" id="Phobius"/>
    </source>
</evidence>
<dbReference type="RefSeq" id="WP_048313089.1">
    <property type="nucleotide sequence ID" value="NZ_CP119526.1"/>
</dbReference>
<dbReference type="InterPro" id="IPR051461">
    <property type="entry name" value="UPF0750_membrane"/>
</dbReference>
<dbReference type="InterPro" id="IPR003740">
    <property type="entry name" value="YitT"/>
</dbReference>
<dbReference type="PANTHER" id="PTHR33545">
    <property type="entry name" value="UPF0750 MEMBRANE PROTEIN YITT-RELATED"/>
    <property type="match status" value="1"/>
</dbReference>
<evidence type="ECO:0000256" key="4">
    <source>
        <dbReference type="ARBA" id="ARBA00022989"/>
    </source>
</evidence>
<reference evidence="7" key="1">
    <citation type="submission" date="2015-06" db="EMBL/GenBank/DDBJ databases">
        <authorList>
            <person name="Liu B."/>
            <person name="Wang J."/>
            <person name="Zhu Y."/>
            <person name="Liu G."/>
            <person name="Chen Q."/>
            <person name="Zheng C."/>
            <person name="Che J."/>
            <person name="Ge C."/>
            <person name="Shi H."/>
            <person name="Pan Z."/>
            <person name="Liu X."/>
        </authorList>
    </citation>
    <scope>NUCLEOTIDE SEQUENCE [LARGE SCALE GENOMIC DNA]</scope>
    <source>
        <strain evidence="7">DSM 16346</strain>
    </source>
</reference>
<feature type="transmembrane region" description="Helical" evidence="6">
    <location>
        <begin position="97"/>
        <end position="118"/>
    </location>
</feature>
<feature type="transmembrane region" description="Helical" evidence="6">
    <location>
        <begin position="167"/>
        <end position="185"/>
    </location>
</feature>
<accession>A0A0J6FP23</accession>
<evidence type="ECO:0000256" key="3">
    <source>
        <dbReference type="ARBA" id="ARBA00022692"/>
    </source>
</evidence>
<dbReference type="EMBL" id="LELK01000009">
    <property type="protein sequence ID" value="KMM36112.1"/>
    <property type="molecule type" value="Genomic_DNA"/>
</dbReference>
<comment type="subcellular location">
    <subcellularLocation>
        <location evidence="1">Cell membrane</location>
        <topology evidence="1">Multi-pass membrane protein</topology>
    </subcellularLocation>
</comment>
<evidence type="ECO:0000313" key="8">
    <source>
        <dbReference type="Proteomes" id="UP000035996"/>
    </source>
</evidence>